<dbReference type="GO" id="GO:0005737">
    <property type="term" value="C:cytoplasm"/>
    <property type="evidence" value="ECO:0007669"/>
    <property type="project" value="UniProtKB-SubCell"/>
</dbReference>
<keyword evidence="3 6" id="KW-0067">ATP-binding</keyword>
<keyword evidence="8" id="KW-1185">Reference proteome</keyword>
<feature type="binding site" evidence="6">
    <location>
        <begin position="287"/>
        <end position="290"/>
    </location>
    <ligand>
        <name>ATP</name>
        <dbReference type="ChEBI" id="CHEBI:30616"/>
    </ligand>
</feature>
<dbReference type="Pfam" id="PF06723">
    <property type="entry name" value="MreB_Mbl"/>
    <property type="match status" value="1"/>
</dbReference>
<name>A0A7W9SVC5_ARMRO</name>
<dbReference type="Gene3D" id="3.30.420.40">
    <property type="match status" value="3"/>
</dbReference>
<evidence type="ECO:0000313" key="8">
    <source>
        <dbReference type="Proteomes" id="UP000520814"/>
    </source>
</evidence>
<feature type="binding site" evidence="6">
    <location>
        <begin position="207"/>
        <end position="210"/>
    </location>
    <ligand>
        <name>ATP</name>
        <dbReference type="ChEBI" id="CHEBI:30616"/>
    </ligand>
</feature>
<gene>
    <name evidence="6" type="primary">mreB</name>
    <name evidence="7" type="ORF">HNQ39_005366</name>
</gene>
<comment type="similarity">
    <text evidence="5 6">Belongs to the FtsA/MreB family.</text>
</comment>
<comment type="subcellular location">
    <subcellularLocation>
        <location evidence="6">Cytoplasm</location>
    </subcellularLocation>
    <text evidence="6">Membrane-associated.</text>
</comment>
<dbReference type="PANTHER" id="PTHR42749">
    <property type="entry name" value="CELL SHAPE-DETERMINING PROTEIN MREB"/>
    <property type="match status" value="1"/>
</dbReference>
<dbReference type="GO" id="GO:0008360">
    <property type="term" value="P:regulation of cell shape"/>
    <property type="evidence" value="ECO:0007669"/>
    <property type="project" value="UniProtKB-UniRule"/>
</dbReference>
<dbReference type="NCBIfam" id="TIGR00904">
    <property type="entry name" value="mreB"/>
    <property type="match status" value="1"/>
</dbReference>
<sequence>MKIRLAPEIGIDLGTANILVYQRGKGIVLREPSVVAIDKASRKVKAVGEEARLMLGRTPGNIIAIRPMQDGVIADYSTTREMLRALIGKVCGRRGPFKPRVLVCVPAGVTSVEKRAVLQAAEEAGAGVAATIEETMAAAIGAGLPIALPGGNMVVDIGGGTTDIAVISLGGIVVSKSLRVGGNKIDEVIIRHIKNAYNLMIGDRTAEEIKIRVGSAFPLEQELHMEVKGRDLVAGLPKTVDVSSDEIREALAEPISQIVDRVKAVLEQTPPELSSDIIERGIMLTGGGALLRGLDRLLSLATGIPVHVADDPLSCVAIGTGRALEEFDAIRDSHNLSGSYE</sequence>
<keyword evidence="4 6" id="KW-0133">Cell shape</keyword>
<feature type="binding site" evidence="6">
    <location>
        <begin position="15"/>
        <end position="17"/>
    </location>
    <ligand>
        <name>ATP</name>
        <dbReference type="ChEBI" id="CHEBI:30616"/>
    </ligand>
</feature>
<evidence type="ECO:0000256" key="3">
    <source>
        <dbReference type="ARBA" id="ARBA00022840"/>
    </source>
</evidence>
<comment type="function">
    <text evidence="6">Forms membrane-associated dynamic filaments that are essential for cell shape determination. Acts by regulating cell wall synthesis and cell elongation, and thus cell shape. A feedback loop between cell geometry and MreB localization may maintain elongated cell shape by targeting cell wall growth to regions of negative cell wall curvature.</text>
</comment>
<dbReference type="SUPFAM" id="SSF53067">
    <property type="entry name" value="Actin-like ATPase domain"/>
    <property type="match status" value="2"/>
</dbReference>
<feature type="binding site" evidence="6">
    <location>
        <begin position="159"/>
        <end position="161"/>
    </location>
    <ligand>
        <name>ATP</name>
        <dbReference type="ChEBI" id="CHEBI:30616"/>
    </ligand>
</feature>
<dbReference type="CDD" id="cd10225">
    <property type="entry name" value="ASKHA_NBD_MreB-like"/>
    <property type="match status" value="1"/>
</dbReference>
<dbReference type="InterPro" id="IPR056546">
    <property type="entry name" value="MreB_MamK-like"/>
</dbReference>
<evidence type="ECO:0000313" key="7">
    <source>
        <dbReference type="EMBL" id="MBB6053531.1"/>
    </source>
</evidence>
<accession>A0A7W9SVC5</accession>
<comment type="caution">
    <text evidence="7">The sequence shown here is derived from an EMBL/GenBank/DDBJ whole genome shotgun (WGS) entry which is preliminary data.</text>
</comment>
<dbReference type="GO" id="GO:0000902">
    <property type="term" value="P:cell morphogenesis"/>
    <property type="evidence" value="ECO:0007669"/>
    <property type="project" value="InterPro"/>
</dbReference>
<dbReference type="PRINTS" id="PR01652">
    <property type="entry name" value="SHAPEPROTEIN"/>
</dbReference>
<reference evidence="7 8" key="1">
    <citation type="submission" date="2020-08" db="EMBL/GenBank/DDBJ databases">
        <title>Genomic Encyclopedia of Type Strains, Phase IV (KMG-IV): sequencing the most valuable type-strain genomes for metagenomic binning, comparative biology and taxonomic classification.</title>
        <authorList>
            <person name="Goeker M."/>
        </authorList>
    </citation>
    <scope>NUCLEOTIDE SEQUENCE [LARGE SCALE GENOMIC DNA]</scope>
    <source>
        <strain evidence="7 8">DSM 23562</strain>
    </source>
</reference>
<dbReference type="Proteomes" id="UP000520814">
    <property type="component" value="Unassembled WGS sequence"/>
</dbReference>
<protein>
    <recommendedName>
        <fullName evidence="6">Cell shape-determining protein MreB</fullName>
    </recommendedName>
</protein>
<keyword evidence="1 6" id="KW-0963">Cytoplasm</keyword>
<evidence type="ECO:0000256" key="5">
    <source>
        <dbReference type="ARBA" id="ARBA00023458"/>
    </source>
</evidence>
<dbReference type="InterPro" id="IPR004753">
    <property type="entry name" value="MreB"/>
</dbReference>
<dbReference type="PANTHER" id="PTHR42749:SF1">
    <property type="entry name" value="CELL SHAPE-DETERMINING PROTEIN MREB"/>
    <property type="match status" value="1"/>
</dbReference>
<evidence type="ECO:0000256" key="6">
    <source>
        <dbReference type="HAMAP-Rule" id="MF_02207"/>
    </source>
</evidence>
<proteinExistence type="inferred from homology"/>
<evidence type="ECO:0000256" key="4">
    <source>
        <dbReference type="ARBA" id="ARBA00022960"/>
    </source>
</evidence>
<dbReference type="EMBL" id="JACHGW010000007">
    <property type="protein sequence ID" value="MBB6053531.1"/>
    <property type="molecule type" value="Genomic_DNA"/>
</dbReference>
<keyword evidence="2 6" id="KW-0547">Nucleotide-binding</keyword>
<organism evidence="7 8">
    <name type="scientific">Armatimonas rosea</name>
    <dbReference type="NCBI Taxonomy" id="685828"/>
    <lineage>
        <taxon>Bacteria</taxon>
        <taxon>Bacillati</taxon>
        <taxon>Armatimonadota</taxon>
        <taxon>Armatimonadia</taxon>
        <taxon>Armatimonadales</taxon>
        <taxon>Armatimonadaceae</taxon>
        <taxon>Armatimonas</taxon>
    </lineage>
</organism>
<dbReference type="GO" id="GO:0005524">
    <property type="term" value="F:ATP binding"/>
    <property type="evidence" value="ECO:0007669"/>
    <property type="project" value="UniProtKB-KW"/>
</dbReference>
<dbReference type="AlphaFoldDB" id="A0A7W9SVC5"/>
<dbReference type="HAMAP" id="MF_02207">
    <property type="entry name" value="MreB"/>
    <property type="match status" value="1"/>
</dbReference>
<comment type="subunit">
    <text evidence="6">Forms polymers.</text>
</comment>
<dbReference type="NCBIfam" id="NF010539">
    <property type="entry name" value="PRK13927.1"/>
    <property type="match status" value="1"/>
</dbReference>
<evidence type="ECO:0000256" key="2">
    <source>
        <dbReference type="ARBA" id="ARBA00022741"/>
    </source>
</evidence>
<dbReference type="InterPro" id="IPR043129">
    <property type="entry name" value="ATPase_NBD"/>
</dbReference>
<evidence type="ECO:0000256" key="1">
    <source>
        <dbReference type="ARBA" id="ARBA00022490"/>
    </source>
</evidence>